<proteinExistence type="predicted"/>
<dbReference type="AlphaFoldDB" id="A0A1I4V4G5"/>
<accession>A0A1I4V4G5</accession>
<sequence>MLQGLSDFIKSRGGVPVSYQDQFGTNETLTLDSDGDFRMTANATLDDGSTLSSEAVSSPYKDGAGQVGVVTRDDGSVDVVANGDGETVLVANADVYVALDSTVAIDLPGNTVYGAGNDEINVYTNNTSIIANGCDINFNYTDASGDYVSGNDNTVDFYYMSGGFSYSPGMINKNGGIDSRMLGFDFAELGDAGIADAGNSSRKIDLRSTHHVSVKVSSATPVSIEHLIQSIAAFGNRESGIVDGFSFTNTLVSDPMQLQTQHTTRMLAPTH</sequence>
<organism evidence="1 2">
    <name type="scientific">Rugamonas rubra</name>
    <dbReference type="NCBI Taxonomy" id="758825"/>
    <lineage>
        <taxon>Bacteria</taxon>
        <taxon>Pseudomonadati</taxon>
        <taxon>Pseudomonadota</taxon>
        <taxon>Betaproteobacteria</taxon>
        <taxon>Burkholderiales</taxon>
        <taxon>Oxalobacteraceae</taxon>
        <taxon>Telluria group</taxon>
        <taxon>Rugamonas</taxon>
    </lineage>
</organism>
<protein>
    <submittedName>
        <fullName evidence="1">Uncharacterized protein</fullName>
    </submittedName>
</protein>
<evidence type="ECO:0000313" key="1">
    <source>
        <dbReference type="EMBL" id="SFM96072.1"/>
    </source>
</evidence>
<dbReference type="EMBL" id="FOTW01000070">
    <property type="protein sequence ID" value="SFM96072.1"/>
    <property type="molecule type" value="Genomic_DNA"/>
</dbReference>
<gene>
    <name evidence="1" type="ORF">SAMN02982985_05918</name>
</gene>
<keyword evidence="2" id="KW-1185">Reference proteome</keyword>
<name>A0A1I4V4G5_9BURK</name>
<reference evidence="1 2" key="1">
    <citation type="submission" date="2016-10" db="EMBL/GenBank/DDBJ databases">
        <authorList>
            <person name="de Groot N.N."/>
        </authorList>
    </citation>
    <scope>NUCLEOTIDE SEQUENCE [LARGE SCALE GENOMIC DNA]</scope>
    <source>
        <strain evidence="1 2">ATCC 43154</strain>
    </source>
</reference>
<dbReference type="Proteomes" id="UP000199470">
    <property type="component" value="Unassembled WGS sequence"/>
</dbReference>
<evidence type="ECO:0000313" key="2">
    <source>
        <dbReference type="Proteomes" id="UP000199470"/>
    </source>
</evidence>